<evidence type="ECO:0000256" key="6">
    <source>
        <dbReference type="ARBA" id="ARBA00022904"/>
    </source>
</evidence>
<sequence length="560" mass="62956">MNGRNASSLARTSKASCSSSSSRRRRRTTRTNVRCKAKDYPKPNLDVTSNENYQRAKQLSGKLSKNYSGKNKEKSVIVIGGGLAGLSTGKYLTDLGYSVKVVERLKILGGKVSAWQDKDGDWIETGLHIFFGAYPNMMNLFKELNIEDRLQWKKHTMCFAMQDYPGEFTEFWFPENVPAPFNMAAAILQNDKMLSWEEKIKTGVPLLPMLIGGQEYIDAQDELSVSEWMKKNGMPERVSEELFIAMGKALDFIDSDKLSMTVILTAMNRFINETDGSKTAFLDGNQPDRLCKPMKEYIEGNNENGTKGEVIVGMPLREIMIDEASNEVIGVRVGEGDEIMTADMYVSAMSVDALKLYLPTAWKTMPFFKQLDELSGVPVINVHLWFDRKLRPYDGLVFSRSTLLSVYADMSECCKEYENKEKTMLELVFAPCDAQSGAEVNWIKKSDEEIVAATMLELERLFPDEIKNANLLKSAVVKTPRSVYRAIPGRNKFRPSQSTPIRNFTLAGDFTSQKYLGSMEGAILSGKLASEVVDDRLNSSRETFSIPPKEVHESVLLRST</sequence>
<evidence type="ECO:0000256" key="8">
    <source>
        <dbReference type="ARBA" id="ARBA00023136"/>
    </source>
</evidence>
<keyword evidence="15" id="KW-1185">Reference proteome</keyword>
<dbReference type="Gene3D" id="3.50.50.60">
    <property type="entry name" value="FAD/NAD(P)-binding domain"/>
    <property type="match status" value="1"/>
</dbReference>
<dbReference type="InterPro" id="IPR050464">
    <property type="entry name" value="Zeta_carotene_desat/Oxidored"/>
</dbReference>
<keyword evidence="5 11" id="KW-0125">Carotenoid biosynthesis</keyword>
<dbReference type="InterPro" id="IPR002937">
    <property type="entry name" value="Amino_oxidase"/>
</dbReference>
<dbReference type="Pfam" id="PF01593">
    <property type="entry name" value="Amino_oxidase"/>
    <property type="match status" value="1"/>
</dbReference>
<keyword evidence="11" id="KW-0934">Plastid</keyword>
<dbReference type="SUPFAM" id="SSF51905">
    <property type="entry name" value="FAD/NAD(P)-binding domain"/>
    <property type="match status" value="1"/>
</dbReference>
<comment type="cofactor">
    <cofactor evidence="1 11">
        <name>FAD</name>
        <dbReference type="ChEBI" id="CHEBI:57692"/>
    </cofactor>
</comment>
<comment type="subcellular location">
    <subcellularLocation>
        <location evidence="11">Plastid</location>
        <location evidence="11">Chloroplast</location>
    </subcellularLocation>
    <subcellularLocation>
        <location evidence="2 11">Plastid</location>
        <location evidence="2 11">Chromoplast</location>
    </subcellularLocation>
    <subcellularLocation>
        <location evidence="11">Membrane</location>
        <topology evidence="11">Peripheral membrane protein</topology>
    </subcellularLocation>
</comment>
<evidence type="ECO:0000256" key="12">
    <source>
        <dbReference type="SAM" id="MobiDB-lite"/>
    </source>
</evidence>
<dbReference type="GeneID" id="19012860"/>
<evidence type="ECO:0000256" key="11">
    <source>
        <dbReference type="RuleBase" id="RU368016"/>
    </source>
</evidence>
<evidence type="ECO:0000313" key="14">
    <source>
        <dbReference type="EMBL" id="CCO18403.1"/>
    </source>
</evidence>
<feature type="compositionally biased region" description="Basic residues" evidence="12">
    <location>
        <begin position="22"/>
        <end position="35"/>
    </location>
</feature>
<dbReference type="InterPro" id="IPR001613">
    <property type="entry name" value="Flavin_amine_oxidase"/>
</dbReference>
<reference evidence="14 15" key="1">
    <citation type="submission" date="2011-10" db="EMBL/GenBank/DDBJ databases">
        <authorList>
            <person name="Genoscope - CEA"/>
        </authorList>
    </citation>
    <scope>NUCLEOTIDE SEQUENCE [LARGE SCALE GENOMIC DNA]</scope>
    <source>
        <strain evidence="14 15">RCC 1105</strain>
    </source>
</reference>
<feature type="domain" description="Amine oxidase" evidence="13">
    <location>
        <begin position="83"/>
        <end position="533"/>
    </location>
</feature>
<dbReference type="InterPro" id="IPR014102">
    <property type="entry name" value="Phytoene_desaturase"/>
</dbReference>
<proteinExistence type="inferred from homology"/>
<keyword evidence="7 11" id="KW-0560">Oxidoreductase</keyword>
<dbReference type="PANTHER" id="PTHR42923">
    <property type="entry name" value="PROTOPORPHYRINOGEN OXIDASE"/>
    <property type="match status" value="1"/>
</dbReference>
<evidence type="ECO:0000256" key="3">
    <source>
        <dbReference type="ARBA" id="ARBA00004900"/>
    </source>
</evidence>
<evidence type="ECO:0000256" key="2">
    <source>
        <dbReference type="ARBA" id="ARBA00004260"/>
    </source>
</evidence>
<dbReference type="Proteomes" id="UP000198341">
    <property type="component" value="Chromosome 11"/>
</dbReference>
<evidence type="ECO:0000256" key="4">
    <source>
        <dbReference type="ARBA" id="ARBA00006046"/>
    </source>
</evidence>
<dbReference type="EMBL" id="FO082268">
    <property type="protein sequence ID" value="CCO18403.1"/>
    <property type="molecule type" value="Genomic_DNA"/>
</dbReference>
<evidence type="ECO:0000256" key="1">
    <source>
        <dbReference type="ARBA" id="ARBA00001974"/>
    </source>
</evidence>
<keyword evidence="6" id="KW-0957">Chromoplast</keyword>
<dbReference type="GO" id="GO:0016117">
    <property type="term" value="P:carotenoid biosynthetic process"/>
    <property type="evidence" value="ECO:0007669"/>
    <property type="project" value="UniProtKB-UniRule"/>
</dbReference>
<dbReference type="KEGG" id="bpg:Bathy11g01800"/>
<dbReference type="GO" id="GO:0016166">
    <property type="term" value="F:phytoene dehydrogenase activity"/>
    <property type="evidence" value="ECO:0007669"/>
    <property type="project" value="UniProtKB-UniRule"/>
</dbReference>
<dbReference type="EC" id="1.3.5.5" evidence="11"/>
<keyword evidence="11" id="KW-0150">Chloroplast</keyword>
<dbReference type="PANTHER" id="PTHR42923:SF45">
    <property type="entry name" value="15-CIS-PHYTOENE DESATURASE, CHLOROPLASTIC_CHROMOPLASTIC"/>
    <property type="match status" value="1"/>
</dbReference>
<accession>K8F9Z2</accession>
<dbReference type="STRING" id="41875.K8F9Z2"/>
<dbReference type="NCBIfam" id="TIGR02731">
    <property type="entry name" value="phytoene_desat"/>
    <property type="match status" value="1"/>
</dbReference>
<comment type="function">
    <text evidence="11">Converts phytoene into zeta-carotene via the intermediary of phytofluene by the symmetrical introduction of two double bonds at the C-11 and C-11' positions of phytoene with a concomitant isomerization of two neighboring double bonds at the C9 and C9' positions from trans to cis.</text>
</comment>
<evidence type="ECO:0000259" key="13">
    <source>
        <dbReference type="Pfam" id="PF01593"/>
    </source>
</evidence>
<evidence type="ECO:0000256" key="5">
    <source>
        <dbReference type="ARBA" id="ARBA00022746"/>
    </source>
</evidence>
<evidence type="ECO:0000313" key="15">
    <source>
        <dbReference type="Proteomes" id="UP000198341"/>
    </source>
</evidence>
<gene>
    <name evidence="14" type="ordered locus">Bathy11g01800</name>
</gene>
<feature type="region of interest" description="Disordered" evidence="12">
    <location>
        <begin position="1"/>
        <end position="51"/>
    </location>
</feature>
<dbReference type="GO" id="GO:0009509">
    <property type="term" value="C:chromoplast"/>
    <property type="evidence" value="ECO:0007669"/>
    <property type="project" value="UniProtKB-SubCell"/>
</dbReference>
<dbReference type="GO" id="GO:0016020">
    <property type="term" value="C:membrane"/>
    <property type="evidence" value="ECO:0007669"/>
    <property type="project" value="UniProtKB-SubCell"/>
</dbReference>
<dbReference type="UniPathway" id="UPA00803"/>
<evidence type="ECO:0000256" key="10">
    <source>
        <dbReference type="PIRSR" id="PIRSR601613-1"/>
    </source>
</evidence>
<dbReference type="FunFam" id="3.50.50.60:FF:000091">
    <property type="entry name" value="15-cis-phytoene desaturase, chloroplastic/chromoplastic"/>
    <property type="match status" value="1"/>
</dbReference>
<dbReference type="AlphaFoldDB" id="K8F9Z2"/>
<name>K8F9Z2_9CHLO</name>
<comment type="pathway">
    <text evidence="3 11">Carotenoid biosynthesis; lycopene biosynthesis.</text>
</comment>
<comment type="catalytic activity">
    <reaction evidence="9 11">
        <text>2 a plastoquinone + 15-cis-phytoene = 9,9',15-tri-cis-zeta-carotene + 2 a plastoquinol</text>
        <dbReference type="Rhea" id="RHEA:30287"/>
        <dbReference type="Rhea" id="RHEA-COMP:9561"/>
        <dbReference type="Rhea" id="RHEA-COMP:9562"/>
        <dbReference type="ChEBI" id="CHEBI:17757"/>
        <dbReference type="ChEBI" id="CHEBI:27787"/>
        <dbReference type="ChEBI" id="CHEBI:48717"/>
        <dbReference type="ChEBI" id="CHEBI:62192"/>
        <dbReference type="EC" id="1.3.5.5"/>
    </reaction>
</comment>
<dbReference type="GO" id="GO:0009507">
    <property type="term" value="C:chloroplast"/>
    <property type="evidence" value="ECO:0007669"/>
    <property type="project" value="UniProtKB-SubCell"/>
</dbReference>
<dbReference type="eggNOG" id="KOG0029">
    <property type="taxonomic scope" value="Eukaryota"/>
</dbReference>
<dbReference type="InterPro" id="IPR036188">
    <property type="entry name" value="FAD/NAD-bd_sf"/>
</dbReference>
<keyword evidence="8 11" id="KW-0472">Membrane</keyword>
<feature type="binding site" evidence="10">
    <location>
        <position position="429"/>
    </location>
    <ligand>
        <name>substrate</name>
    </ligand>
</feature>
<organism evidence="14 15">
    <name type="scientific">Bathycoccus prasinos</name>
    <dbReference type="NCBI Taxonomy" id="41875"/>
    <lineage>
        <taxon>Eukaryota</taxon>
        <taxon>Viridiplantae</taxon>
        <taxon>Chlorophyta</taxon>
        <taxon>Mamiellophyceae</taxon>
        <taxon>Mamiellales</taxon>
        <taxon>Bathycoccaceae</taxon>
        <taxon>Bathycoccus</taxon>
    </lineage>
</organism>
<evidence type="ECO:0000256" key="7">
    <source>
        <dbReference type="ARBA" id="ARBA00023002"/>
    </source>
</evidence>
<protein>
    <recommendedName>
        <fullName evidence="11">Phytoene dehydrogenase</fullName>
        <ecNumber evidence="11">1.3.5.5</ecNumber>
    </recommendedName>
</protein>
<evidence type="ECO:0000256" key="9">
    <source>
        <dbReference type="ARBA" id="ARBA00049319"/>
    </source>
</evidence>
<comment type="subunit">
    <text evidence="11">Homotetramer.</text>
</comment>
<dbReference type="OrthoDB" id="5046242at2759"/>
<dbReference type="PRINTS" id="PR00757">
    <property type="entry name" value="AMINEOXDASEF"/>
</dbReference>
<comment type="similarity">
    <text evidence="4 11">Belongs to the carotenoid/retinoid oxidoreductase family.</text>
</comment>
<feature type="compositionally biased region" description="Low complexity" evidence="12">
    <location>
        <begin position="7"/>
        <end position="21"/>
    </location>
</feature>
<dbReference type="RefSeq" id="XP_007510058.1">
    <property type="nucleotide sequence ID" value="XM_007509996.1"/>
</dbReference>